<dbReference type="Proteomes" id="UP000051621">
    <property type="component" value="Unassembled WGS sequence"/>
</dbReference>
<evidence type="ECO:0000256" key="2">
    <source>
        <dbReference type="ARBA" id="ARBA00022517"/>
    </source>
</evidence>
<dbReference type="InterPro" id="IPR002676">
    <property type="entry name" value="RimM_N"/>
</dbReference>
<comment type="similarity">
    <text evidence="5">Belongs to the RimM family.</text>
</comment>
<keyword evidence="2 5" id="KW-0690">Ribosome biogenesis</keyword>
<dbReference type="GO" id="GO:0005840">
    <property type="term" value="C:ribosome"/>
    <property type="evidence" value="ECO:0007669"/>
    <property type="project" value="InterPro"/>
</dbReference>
<dbReference type="GO" id="GO:0042274">
    <property type="term" value="P:ribosomal small subunit biogenesis"/>
    <property type="evidence" value="ECO:0007669"/>
    <property type="project" value="UniProtKB-UniRule"/>
</dbReference>
<dbReference type="InterPro" id="IPR011033">
    <property type="entry name" value="PRC_barrel-like_sf"/>
</dbReference>
<keyword evidence="1 5" id="KW-0963">Cytoplasm</keyword>
<dbReference type="AlphaFoldDB" id="A0A0R1LYM7"/>
<evidence type="ECO:0000259" key="7">
    <source>
        <dbReference type="Pfam" id="PF24986"/>
    </source>
</evidence>
<sequence>MKYYEVGQIVNTHGIKGEVKVAVTTDFVDERFRVGKVLYIPQAEKQAVIPLTIKSVRRLKQFQLVLFEGLEDINMVEKYKGSKLMVSEQDQKPLAQGAYYYHQIVGLRVLDENEVILGTIKEILSLGANDVWVVARQGQKDLLLPAIKDVVKQVDIDKGIVSVELLDGLDS</sequence>
<dbReference type="InterPro" id="IPR036976">
    <property type="entry name" value="RimM_N_sf"/>
</dbReference>
<dbReference type="InterPro" id="IPR011961">
    <property type="entry name" value="RimM"/>
</dbReference>
<dbReference type="SUPFAM" id="SSF50447">
    <property type="entry name" value="Translation proteins"/>
    <property type="match status" value="1"/>
</dbReference>
<dbReference type="PATRIC" id="fig|1423731.3.peg.1957"/>
<dbReference type="PANTHER" id="PTHR33692:SF1">
    <property type="entry name" value="RIBOSOME MATURATION FACTOR RIMM"/>
    <property type="match status" value="1"/>
</dbReference>
<keyword evidence="4 5" id="KW-0143">Chaperone</keyword>
<dbReference type="RefSeq" id="WP_057745715.1">
    <property type="nucleotide sequence ID" value="NZ_AZEF01000035.1"/>
</dbReference>
<gene>
    <name evidence="5" type="primary">rimM</name>
    <name evidence="8" type="ORF">FC81_GL001906</name>
</gene>
<evidence type="ECO:0000256" key="3">
    <source>
        <dbReference type="ARBA" id="ARBA00022552"/>
    </source>
</evidence>
<keyword evidence="3 5" id="KW-0698">rRNA processing</keyword>
<dbReference type="EMBL" id="AZEF01000035">
    <property type="protein sequence ID" value="KRL00732.1"/>
    <property type="molecule type" value="Genomic_DNA"/>
</dbReference>
<evidence type="ECO:0000256" key="4">
    <source>
        <dbReference type="ARBA" id="ARBA00023186"/>
    </source>
</evidence>
<feature type="domain" description="RimM N-terminal" evidence="6">
    <location>
        <begin position="6"/>
        <end position="89"/>
    </location>
</feature>
<evidence type="ECO:0000313" key="9">
    <source>
        <dbReference type="Proteomes" id="UP000051621"/>
    </source>
</evidence>
<comment type="subcellular location">
    <subcellularLocation>
        <location evidence="5">Cytoplasm</location>
    </subcellularLocation>
</comment>
<comment type="function">
    <text evidence="5">An accessory protein needed during the final step in the assembly of 30S ribosomal subunit, possibly for assembly of the head region. Essential for efficient processing of 16S rRNA. May be needed both before and after RbfA during the maturation of 16S rRNA. It has affinity for free ribosomal 30S subunits but not for 70S ribosomes.</text>
</comment>
<dbReference type="InterPro" id="IPR009000">
    <property type="entry name" value="Transl_B-barrel_sf"/>
</dbReference>
<dbReference type="NCBIfam" id="TIGR02273">
    <property type="entry name" value="16S_RimM"/>
    <property type="match status" value="1"/>
</dbReference>
<reference evidence="8 9" key="1">
    <citation type="journal article" date="2015" name="Genome Announc.">
        <title>Expanding the biotechnology potential of lactobacilli through comparative genomics of 213 strains and associated genera.</title>
        <authorList>
            <person name="Sun Z."/>
            <person name="Harris H.M."/>
            <person name="McCann A."/>
            <person name="Guo C."/>
            <person name="Argimon S."/>
            <person name="Zhang W."/>
            <person name="Yang X."/>
            <person name="Jeffery I.B."/>
            <person name="Cooney J.C."/>
            <person name="Kagawa T.F."/>
            <person name="Liu W."/>
            <person name="Song Y."/>
            <person name="Salvetti E."/>
            <person name="Wrobel A."/>
            <person name="Rasinkangas P."/>
            <person name="Parkhill J."/>
            <person name="Rea M.C."/>
            <person name="O'Sullivan O."/>
            <person name="Ritari J."/>
            <person name="Douillard F.P."/>
            <person name="Paul Ross R."/>
            <person name="Yang R."/>
            <person name="Briner A.E."/>
            <person name="Felis G.E."/>
            <person name="de Vos W.M."/>
            <person name="Barrangou R."/>
            <person name="Klaenhammer T.R."/>
            <person name="Caufield P.W."/>
            <person name="Cui Y."/>
            <person name="Zhang H."/>
            <person name="O'Toole P.W."/>
        </authorList>
    </citation>
    <scope>NUCLEOTIDE SEQUENCE [LARGE SCALE GENOMIC DNA]</scope>
    <source>
        <strain evidence="8 9">DSM 19910</strain>
    </source>
</reference>
<proteinExistence type="inferred from homology"/>
<organism evidence="8 9">
    <name type="scientific">Liquorilactobacillus capillatus DSM 19910</name>
    <dbReference type="NCBI Taxonomy" id="1423731"/>
    <lineage>
        <taxon>Bacteria</taxon>
        <taxon>Bacillati</taxon>
        <taxon>Bacillota</taxon>
        <taxon>Bacilli</taxon>
        <taxon>Lactobacillales</taxon>
        <taxon>Lactobacillaceae</taxon>
        <taxon>Liquorilactobacillus</taxon>
    </lineage>
</organism>
<keyword evidence="9" id="KW-1185">Reference proteome</keyword>
<dbReference type="GO" id="GO:0006364">
    <property type="term" value="P:rRNA processing"/>
    <property type="evidence" value="ECO:0007669"/>
    <property type="project" value="UniProtKB-UniRule"/>
</dbReference>
<dbReference type="Gene3D" id="2.40.30.60">
    <property type="entry name" value="RimM"/>
    <property type="match status" value="1"/>
</dbReference>
<comment type="domain">
    <text evidence="5">The PRC barrel domain binds ribosomal protein uS19.</text>
</comment>
<comment type="subunit">
    <text evidence="5">Binds ribosomal protein uS19.</text>
</comment>
<dbReference type="GO" id="GO:0005737">
    <property type="term" value="C:cytoplasm"/>
    <property type="evidence" value="ECO:0007669"/>
    <property type="project" value="UniProtKB-SubCell"/>
</dbReference>
<dbReference type="GO" id="GO:0043022">
    <property type="term" value="F:ribosome binding"/>
    <property type="evidence" value="ECO:0007669"/>
    <property type="project" value="InterPro"/>
</dbReference>
<dbReference type="Pfam" id="PF01782">
    <property type="entry name" value="RimM"/>
    <property type="match status" value="1"/>
</dbReference>
<evidence type="ECO:0000259" key="6">
    <source>
        <dbReference type="Pfam" id="PF01782"/>
    </source>
</evidence>
<dbReference type="OrthoDB" id="9810331at2"/>
<evidence type="ECO:0000256" key="1">
    <source>
        <dbReference type="ARBA" id="ARBA00022490"/>
    </source>
</evidence>
<dbReference type="Gene3D" id="2.30.30.240">
    <property type="entry name" value="PRC-barrel domain"/>
    <property type="match status" value="1"/>
</dbReference>
<evidence type="ECO:0000313" key="8">
    <source>
        <dbReference type="EMBL" id="KRL00732.1"/>
    </source>
</evidence>
<accession>A0A0R1LYM7</accession>
<feature type="domain" description="Ribosome maturation factor RimM PRC barrel" evidence="7">
    <location>
        <begin position="102"/>
        <end position="169"/>
    </location>
</feature>
<name>A0A0R1LYM7_9LACO</name>
<dbReference type="Pfam" id="PF24986">
    <property type="entry name" value="PRC_RimM"/>
    <property type="match status" value="1"/>
</dbReference>
<dbReference type="STRING" id="1423731.FC81_GL001906"/>
<dbReference type="PANTHER" id="PTHR33692">
    <property type="entry name" value="RIBOSOME MATURATION FACTOR RIMM"/>
    <property type="match status" value="1"/>
</dbReference>
<comment type="caution">
    <text evidence="8">The sequence shown here is derived from an EMBL/GenBank/DDBJ whole genome shotgun (WGS) entry which is preliminary data.</text>
</comment>
<dbReference type="SUPFAM" id="SSF50346">
    <property type="entry name" value="PRC-barrel domain"/>
    <property type="match status" value="1"/>
</dbReference>
<evidence type="ECO:0000256" key="5">
    <source>
        <dbReference type="HAMAP-Rule" id="MF_00014"/>
    </source>
</evidence>
<dbReference type="HAMAP" id="MF_00014">
    <property type="entry name" value="Ribosome_mat_RimM"/>
    <property type="match status" value="1"/>
</dbReference>
<dbReference type="InterPro" id="IPR056792">
    <property type="entry name" value="PRC_RimM"/>
</dbReference>
<protein>
    <recommendedName>
        <fullName evidence="5">Ribosome maturation factor RimM</fullName>
    </recommendedName>
</protein>